<evidence type="ECO:0000256" key="2">
    <source>
        <dbReference type="ARBA" id="ARBA00022692"/>
    </source>
</evidence>
<organism evidence="6 7">
    <name type="scientific">Neobacillus pocheonensis</name>
    <dbReference type="NCBI Taxonomy" id="363869"/>
    <lineage>
        <taxon>Bacteria</taxon>
        <taxon>Bacillati</taxon>
        <taxon>Bacillota</taxon>
        <taxon>Bacilli</taxon>
        <taxon>Bacillales</taxon>
        <taxon>Bacillaceae</taxon>
        <taxon>Neobacillus</taxon>
    </lineage>
</organism>
<comment type="subcellular location">
    <subcellularLocation>
        <location evidence="1">Membrane</location>
        <topology evidence="1">Multi-pass membrane protein</topology>
    </subcellularLocation>
</comment>
<evidence type="ECO:0000256" key="1">
    <source>
        <dbReference type="ARBA" id="ARBA00004141"/>
    </source>
</evidence>
<keyword evidence="4 5" id="KW-0472">Membrane</keyword>
<dbReference type="CDD" id="cd16914">
    <property type="entry name" value="EcfT"/>
    <property type="match status" value="1"/>
</dbReference>
<dbReference type="PANTHER" id="PTHR33514">
    <property type="entry name" value="PROTEIN ABCI12, CHLOROPLASTIC"/>
    <property type="match status" value="1"/>
</dbReference>
<evidence type="ECO:0000313" key="6">
    <source>
        <dbReference type="EMBL" id="MCM2533078.1"/>
    </source>
</evidence>
<evidence type="ECO:0000256" key="3">
    <source>
        <dbReference type="ARBA" id="ARBA00022989"/>
    </source>
</evidence>
<reference evidence="6 7" key="1">
    <citation type="submission" date="2022-06" db="EMBL/GenBank/DDBJ databases">
        <authorList>
            <person name="Jeon C.O."/>
        </authorList>
    </citation>
    <scope>NUCLEOTIDE SEQUENCE [LARGE SCALE GENOMIC DNA]</scope>
    <source>
        <strain evidence="6 7">KCTC 13943</strain>
    </source>
</reference>
<dbReference type="InterPro" id="IPR003339">
    <property type="entry name" value="ABC/ECF_trnsptr_transmembrane"/>
</dbReference>
<feature type="transmembrane region" description="Helical" evidence="5">
    <location>
        <begin position="12"/>
        <end position="43"/>
    </location>
</feature>
<keyword evidence="3 5" id="KW-1133">Transmembrane helix</keyword>
<gene>
    <name evidence="6" type="ORF">NDK43_12620</name>
</gene>
<sequence length="292" mass="33778">MENRFSQFHPLVSFLFYLGAISLFILMLHPIFLGIGFVVILLINFAHDRFEGLKHWSFFIVTSFLLMVVLNPLFNERGLHVLFKIANHRFTLESVMYGGMNALSLIGVLAIFISYNVIMKPNKLLFLFSKFLPQFAVLLMLTLRFIPLMRRRMEEISVIQKSKGISVTNGKWKEKVKTGMLFVQALLTFSLEEAIQTADSMKARGFGEERRSSYEYFRFKTADVFAMVYLIIIFMVILYGRNSGYGFLTVYPVLESSKLTLLDSTTLVFFLLFLSFPLLVEAGGWFRWHISN</sequence>
<evidence type="ECO:0000256" key="4">
    <source>
        <dbReference type="ARBA" id="ARBA00023136"/>
    </source>
</evidence>
<dbReference type="PANTHER" id="PTHR33514:SF13">
    <property type="entry name" value="PROTEIN ABCI12, CHLOROPLASTIC"/>
    <property type="match status" value="1"/>
</dbReference>
<comment type="caution">
    <text evidence="6">The sequence shown here is derived from an EMBL/GenBank/DDBJ whole genome shotgun (WGS) entry which is preliminary data.</text>
</comment>
<feature type="transmembrane region" description="Helical" evidence="5">
    <location>
        <begin position="55"/>
        <end position="74"/>
    </location>
</feature>
<feature type="transmembrane region" description="Helical" evidence="5">
    <location>
        <begin position="95"/>
        <end position="118"/>
    </location>
</feature>
<dbReference type="Pfam" id="PF02361">
    <property type="entry name" value="CbiQ"/>
    <property type="match status" value="1"/>
</dbReference>
<dbReference type="Proteomes" id="UP001523262">
    <property type="component" value="Unassembled WGS sequence"/>
</dbReference>
<protein>
    <submittedName>
        <fullName evidence="6">Energy-coupling factor transporter transmembrane protein EcfT</fullName>
    </submittedName>
</protein>
<accession>A0ABT0WBV2</accession>
<proteinExistence type="predicted"/>
<keyword evidence="2 5" id="KW-0812">Transmembrane</keyword>
<evidence type="ECO:0000256" key="5">
    <source>
        <dbReference type="SAM" id="Phobius"/>
    </source>
</evidence>
<keyword evidence="7" id="KW-1185">Reference proteome</keyword>
<dbReference type="EMBL" id="JAMQCR010000001">
    <property type="protein sequence ID" value="MCM2533078.1"/>
    <property type="molecule type" value="Genomic_DNA"/>
</dbReference>
<feature type="transmembrane region" description="Helical" evidence="5">
    <location>
        <begin position="124"/>
        <end position="146"/>
    </location>
</feature>
<feature type="transmembrane region" description="Helical" evidence="5">
    <location>
        <begin position="221"/>
        <end position="239"/>
    </location>
</feature>
<evidence type="ECO:0000313" key="7">
    <source>
        <dbReference type="Proteomes" id="UP001523262"/>
    </source>
</evidence>
<name>A0ABT0WBV2_9BACI</name>
<feature type="transmembrane region" description="Helical" evidence="5">
    <location>
        <begin position="259"/>
        <end position="280"/>
    </location>
</feature>